<dbReference type="Gene3D" id="3.40.50.300">
    <property type="entry name" value="P-loop containing nucleotide triphosphate hydrolases"/>
    <property type="match status" value="2"/>
</dbReference>
<feature type="domain" description="UvrD-like helicase C-terminal" evidence="3">
    <location>
        <begin position="710"/>
        <end position="757"/>
    </location>
</feature>
<dbReference type="PANTHER" id="PTHR43788:SF6">
    <property type="entry name" value="DNA HELICASE B"/>
    <property type="match status" value="1"/>
</dbReference>
<dbReference type="InterPro" id="IPR050534">
    <property type="entry name" value="Coronavir_polyprotein_1ab"/>
</dbReference>
<keyword evidence="2" id="KW-0067">ATP-binding</keyword>
<dbReference type="Gene3D" id="1.10.10.2220">
    <property type="match status" value="1"/>
</dbReference>
<evidence type="ECO:0000259" key="4">
    <source>
        <dbReference type="Pfam" id="PF14490"/>
    </source>
</evidence>
<dbReference type="CDD" id="cd17933">
    <property type="entry name" value="DEXSc_RecD-like"/>
    <property type="match status" value="1"/>
</dbReference>
<accession>A0A559KCT4</accession>
<dbReference type="Pfam" id="PF14490">
    <property type="entry name" value="HHH_RecD2"/>
    <property type="match status" value="1"/>
</dbReference>
<comment type="caution">
    <text evidence="6">The sequence shown here is derived from an EMBL/GenBank/DDBJ whole genome shotgun (WGS) entry which is preliminary data.</text>
</comment>
<dbReference type="Pfam" id="PF18335">
    <property type="entry name" value="SH3_13"/>
    <property type="match status" value="1"/>
</dbReference>
<dbReference type="Gene3D" id="2.30.30.940">
    <property type="match status" value="1"/>
</dbReference>
<organism evidence="6 7">
    <name type="scientific">Paenibacillus cremeus</name>
    <dbReference type="NCBI Taxonomy" id="2163881"/>
    <lineage>
        <taxon>Bacteria</taxon>
        <taxon>Bacillati</taxon>
        <taxon>Bacillota</taxon>
        <taxon>Bacilli</taxon>
        <taxon>Bacillales</taxon>
        <taxon>Paenibacillaceae</taxon>
        <taxon>Paenibacillus</taxon>
    </lineage>
</organism>
<sequence>MSKNIIEVEIVPTKKLFYNNSFGIYSAIPQNPNDEHLFQLNSYGNFCIKGKMQELILDIVYKAKLEGVEDKKYGFGYNVHTIYRDVPKTNQEKRDFLSTMMTELQLSAFYNAYPNQDILEMFIHNTFELFKIKGIGSKTYNKIRKKLLENVEQQSLFAELGKYGVKYEHFSKLIDVFGTADNAIEKVKKNPYCLAEHLHGIGFKKADIIAKNMGIPDNSKFRIQAGIKHIISEEEQSGHTYLEYDDLLEKAAECLVLDRGLIEPEIDKTEGLYIEDDKIALRKTYDAESDVAKLLLNRLNKSTTLNIDIGEFLITQEREMGMTLTDKQKEFFHNFAKYNVNFLIGSAGMGKSALQKILINLAKKMNAETNVLDTIEVKYDEYSDETDVEDGGSSAIKYRLLAPTGRAAKVLSTYVGDTEASTIHRAIGYGRQEKNKEDKANYELREDIIIIDEVSMMDVRLACVLLKKIVNPFARVVFIGDDAQIASVGCGNFLRNCLDSGVLPVTKLDKVFRQAEGGGLSIATDVRQGHKFIESNFVGEKKFGSDALLRSVSQEHMEDGYKYYYKLLLQYYKPEDIMVLTPTKKGNLGTVMINKHIQSIVNPPDEMKKELKYHDDCTFRIGDYVMNTKNTYEIRDLNGSWVDIVNGDTGVIVDIVKESDLEATATNETDDNVDDNVDDEEDLSHKIGIYVQFDVGIVSIPFEKMEQLMHGWALTMHKSQGGSGQGVLCILDKSHKFQLNANLIYTAITRFKQRVIILCQAETLNFACKKFENMRRRTFLENLLRTTKERLNEVIA</sequence>
<evidence type="ECO:0000313" key="6">
    <source>
        <dbReference type="EMBL" id="TVY09937.1"/>
    </source>
</evidence>
<dbReference type="InterPro" id="IPR027785">
    <property type="entry name" value="UvrD-like_helicase_C"/>
</dbReference>
<evidence type="ECO:0000313" key="7">
    <source>
        <dbReference type="Proteomes" id="UP000317036"/>
    </source>
</evidence>
<dbReference type="EMBL" id="VNJI01000011">
    <property type="protein sequence ID" value="TVY09937.1"/>
    <property type="molecule type" value="Genomic_DNA"/>
</dbReference>
<keyword evidence="7" id="KW-1185">Reference proteome</keyword>
<dbReference type="GO" id="GO:0003678">
    <property type="term" value="F:DNA helicase activity"/>
    <property type="evidence" value="ECO:0007669"/>
    <property type="project" value="UniProtKB-ARBA"/>
</dbReference>
<dbReference type="PANTHER" id="PTHR43788">
    <property type="entry name" value="DNA2/NAM7 HELICASE FAMILY MEMBER"/>
    <property type="match status" value="1"/>
</dbReference>
<dbReference type="CDD" id="cd18809">
    <property type="entry name" value="SF1_C_RecD"/>
    <property type="match status" value="1"/>
</dbReference>
<dbReference type="RefSeq" id="WP_144846538.1">
    <property type="nucleotide sequence ID" value="NZ_VNJI01000011.1"/>
</dbReference>
<evidence type="ECO:0000259" key="5">
    <source>
        <dbReference type="Pfam" id="PF18335"/>
    </source>
</evidence>
<dbReference type="AlphaFoldDB" id="A0A559KCT4"/>
<dbReference type="InterPro" id="IPR041451">
    <property type="entry name" value="RecD2_SH13"/>
</dbReference>
<evidence type="ECO:0000256" key="2">
    <source>
        <dbReference type="ARBA" id="ARBA00022840"/>
    </source>
</evidence>
<reference evidence="6 7" key="1">
    <citation type="submission" date="2019-07" db="EMBL/GenBank/DDBJ databases">
        <authorList>
            <person name="Kim J."/>
        </authorList>
    </citation>
    <scope>NUCLEOTIDE SEQUENCE [LARGE SCALE GENOMIC DNA]</scope>
    <source>
        <strain evidence="6 7">JC52</strain>
    </source>
</reference>
<keyword evidence="1" id="KW-0547">Nucleotide-binding</keyword>
<protein>
    <submittedName>
        <fullName evidence="6">AAA family ATPase</fullName>
    </submittedName>
</protein>
<proteinExistence type="predicted"/>
<feature type="domain" description="ATP-dependent RecD2 DNA helicase SH3" evidence="5">
    <location>
        <begin position="593"/>
        <end position="659"/>
    </location>
</feature>
<evidence type="ECO:0000259" key="3">
    <source>
        <dbReference type="Pfam" id="PF13538"/>
    </source>
</evidence>
<dbReference type="Pfam" id="PF13604">
    <property type="entry name" value="AAA_30"/>
    <property type="match status" value="1"/>
</dbReference>
<dbReference type="SUPFAM" id="SSF52540">
    <property type="entry name" value="P-loop containing nucleoside triphosphate hydrolases"/>
    <property type="match status" value="2"/>
</dbReference>
<feature type="domain" description="ATP-dependent RecD2 DNA helicase-like helix-hairpin-helix" evidence="4">
    <location>
        <begin position="152"/>
        <end position="241"/>
    </location>
</feature>
<dbReference type="GO" id="GO:0005524">
    <property type="term" value="F:ATP binding"/>
    <property type="evidence" value="ECO:0007669"/>
    <property type="project" value="UniProtKB-KW"/>
</dbReference>
<gene>
    <name evidence="6" type="ORF">FPZ49_11235</name>
</gene>
<dbReference type="Pfam" id="PF13538">
    <property type="entry name" value="UvrD_C_2"/>
    <property type="match status" value="1"/>
</dbReference>
<dbReference type="InterPro" id="IPR029493">
    <property type="entry name" value="RecD2-like_HHH"/>
</dbReference>
<dbReference type="Proteomes" id="UP000317036">
    <property type="component" value="Unassembled WGS sequence"/>
</dbReference>
<dbReference type="InterPro" id="IPR027417">
    <property type="entry name" value="P-loop_NTPase"/>
</dbReference>
<dbReference type="OrthoDB" id="9803432at2"/>
<name>A0A559KCT4_9BACL</name>
<evidence type="ECO:0000256" key="1">
    <source>
        <dbReference type="ARBA" id="ARBA00022741"/>
    </source>
</evidence>